<dbReference type="InterPro" id="IPR011006">
    <property type="entry name" value="CheY-like_superfamily"/>
</dbReference>
<evidence type="ECO:0000256" key="1">
    <source>
        <dbReference type="ARBA" id="ARBA00023015"/>
    </source>
</evidence>
<dbReference type="InterPro" id="IPR000792">
    <property type="entry name" value="Tscrpt_reg_LuxR_C"/>
</dbReference>
<keyword evidence="1" id="KW-0805">Transcription regulation</keyword>
<feature type="domain" description="HTH luxR-type" evidence="5">
    <location>
        <begin position="167"/>
        <end position="232"/>
    </location>
</feature>
<dbReference type="Pfam" id="PF00072">
    <property type="entry name" value="Response_reg"/>
    <property type="match status" value="1"/>
</dbReference>
<dbReference type="SUPFAM" id="SSF52172">
    <property type="entry name" value="CheY-like"/>
    <property type="match status" value="1"/>
</dbReference>
<evidence type="ECO:0000256" key="4">
    <source>
        <dbReference type="PROSITE-ProRule" id="PRU00169"/>
    </source>
</evidence>
<organism evidence="7 8">
    <name type="scientific">Sphingomonas aerophila</name>
    <dbReference type="NCBI Taxonomy" id="1344948"/>
    <lineage>
        <taxon>Bacteria</taxon>
        <taxon>Pseudomonadati</taxon>
        <taxon>Pseudomonadota</taxon>
        <taxon>Alphaproteobacteria</taxon>
        <taxon>Sphingomonadales</taxon>
        <taxon>Sphingomonadaceae</taxon>
        <taxon>Sphingomonas</taxon>
    </lineage>
</organism>
<feature type="modified residue" description="4-aspartylphosphate" evidence="4">
    <location>
        <position position="86"/>
    </location>
</feature>
<dbReference type="InterPro" id="IPR036388">
    <property type="entry name" value="WH-like_DNA-bd_sf"/>
</dbReference>
<dbReference type="Proteomes" id="UP000546200">
    <property type="component" value="Unassembled WGS sequence"/>
</dbReference>
<dbReference type="RefSeq" id="WP_184054194.1">
    <property type="nucleotide sequence ID" value="NZ_JACIJK010000001.1"/>
</dbReference>
<dbReference type="PROSITE" id="PS50043">
    <property type="entry name" value="HTH_LUXR_2"/>
    <property type="match status" value="1"/>
</dbReference>
<dbReference type="Gene3D" id="3.40.50.2300">
    <property type="match status" value="1"/>
</dbReference>
<keyword evidence="2" id="KW-0238">DNA-binding</keyword>
<dbReference type="PANTHER" id="PTHR44688:SF16">
    <property type="entry name" value="DNA-BINDING TRANSCRIPTIONAL ACTIVATOR DEVR_DOSR"/>
    <property type="match status" value="1"/>
</dbReference>
<evidence type="ECO:0000256" key="2">
    <source>
        <dbReference type="ARBA" id="ARBA00023125"/>
    </source>
</evidence>
<name>A0A7W9BAM1_9SPHN</name>
<evidence type="ECO:0000313" key="8">
    <source>
        <dbReference type="Proteomes" id="UP000546200"/>
    </source>
</evidence>
<dbReference type="InterPro" id="IPR016032">
    <property type="entry name" value="Sig_transdc_resp-reg_C-effctor"/>
</dbReference>
<evidence type="ECO:0000313" key="7">
    <source>
        <dbReference type="EMBL" id="MBB5713665.1"/>
    </source>
</evidence>
<dbReference type="InterPro" id="IPR001789">
    <property type="entry name" value="Sig_transdc_resp-reg_receiver"/>
</dbReference>
<dbReference type="SMART" id="SM00448">
    <property type="entry name" value="REC"/>
    <property type="match status" value="1"/>
</dbReference>
<dbReference type="GO" id="GO:0000160">
    <property type="term" value="P:phosphorelay signal transduction system"/>
    <property type="evidence" value="ECO:0007669"/>
    <property type="project" value="InterPro"/>
</dbReference>
<evidence type="ECO:0000259" key="5">
    <source>
        <dbReference type="PROSITE" id="PS50043"/>
    </source>
</evidence>
<dbReference type="EMBL" id="JACIJK010000001">
    <property type="protein sequence ID" value="MBB5713665.1"/>
    <property type="molecule type" value="Genomic_DNA"/>
</dbReference>
<dbReference type="PRINTS" id="PR00038">
    <property type="entry name" value="HTHLUXR"/>
</dbReference>
<reference evidence="7 8" key="1">
    <citation type="submission" date="2020-08" db="EMBL/GenBank/DDBJ databases">
        <title>Genomic Encyclopedia of Type Strains, Phase IV (KMG-IV): sequencing the most valuable type-strain genomes for metagenomic binning, comparative biology and taxonomic classification.</title>
        <authorList>
            <person name="Goeker M."/>
        </authorList>
    </citation>
    <scope>NUCLEOTIDE SEQUENCE [LARGE SCALE GENOMIC DNA]</scope>
    <source>
        <strain evidence="7 8">DSM 100044</strain>
    </source>
</reference>
<gene>
    <name evidence="7" type="ORF">FHS94_000484</name>
</gene>
<dbReference type="PANTHER" id="PTHR44688">
    <property type="entry name" value="DNA-BINDING TRANSCRIPTIONAL ACTIVATOR DEVR_DOSR"/>
    <property type="match status" value="1"/>
</dbReference>
<comment type="caution">
    <text evidence="7">The sequence shown here is derived from an EMBL/GenBank/DDBJ whole genome shotgun (WGS) entry which is preliminary data.</text>
</comment>
<proteinExistence type="predicted"/>
<dbReference type="SMART" id="SM00421">
    <property type="entry name" value="HTH_LUXR"/>
    <property type="match status" value="1"/>
</dbReference>
<dbReference type="AlphaFoldDB" id="A0A7W9BAM1"/>
<dbReference type="GO" id="GO:0003677">
    <property type="term" value="F:DNA binding"/>
    <property type="evidence" value="ECO:0007669"/>
    <property type="project" value="UniProtKB-KW"/>
</dbReference>
<keyword evidence="3" id="KW-0804">Transcription</keyword>
<dbReference type="CDD" id="cd06170">
    <property type="entry name" value="LuxR_C_like"/>
    <property type="match status" value="1"/>
</dbReference>
<evidence type="ECO:0000259" key="6">
    <source>
        <dbReference type="PROSITE" id="PS50110"/>
    </source>
</evidence>
<protein>
    <submittedName>
        <fullName evidence="7">Two-component system response regulator FixJ</fullName>
    </submittedName>
</protein>
<evidence type="ECO:0000256" key="3">
    <source>
        <dbReference type="ARBA" id="ARBA00023163"/>
    </source>
</evidence>
<sequence length="237" mass="25614">MKLESTTASQAETADQVSLDGRVAELAGESAGPTRNVYVVDEDEQFRASIVSMLAARPGVVVRGFRSARAFMEQAHELEGGIVILDDEAHPTGAADVMQVLAPCDHQFLFVVVSAHSTIKGAVRAMKAGAFEFLEKPCGSDTLISTLEPGMVRFERNRRVAIARIRASEALARLSPRELEVLKGLIDGCSSKQIAQELSLSPRTIEIHRAKLMNKLGVGSMSEALRLAFTAGLLRRV</sequence>
<dbReference type="SUPFAM" id="SSF46894">
    <property type="entry name" value="C-terminal effector domain of the bipartite response regulators"/>
    <property type="match status" value="1"/>
</dbReference>
<feature type="domain" description="Response regulatory" evidence="6">
    <location>
        <begin position="36"/>
        <end position="151"/>
    </location>
</feature>
<dbReference type="Pfam" id="PF00196">
    <property type="entry name" value="GerE"/>
    <property type="match status" value="1"/>
</dbReference>
<keyword evidence="8" id="KW-1185">Reference proteome</keyword>
<dbReference type="GO" id="GO:0006355">
    <property type="term" value="P:regulation of DNA-templated transcription"/>
    <property type="evidence" value="ECO:0007669"/>
    <property type="project" value="InterPro"/>
</dbReference>
<dbReference type="PROSITE" id="PS50110">
    <property type="entry name" value="RESPONSE_REGULATORY"/>
    <property type="match status" value="1"/>
</dbReference>
<accession>A0A7W9BAM1</accession>
<dbReference type="Gene3D" id="1.10.10.10">
    <property type="entry name" value="Winged helix-like DNA-binding domain superfamily/Winged helix DNA-binding domain"/>
    <property type="match status" value="1"/>
</dbReference>
<keyword evidence="4" id="KW-0597">Phosphoprotein</keyword>